<dbReference type="AlphaFoldDB" id="A0A8J2NGU0"/>
<sequence>MASKGWKEHIVFPSYIGEPEEERPVFIGPLPAGVESFGKRDWEYSVNEILWKLSFTSLPEKKIPAFPWEVPTGTGGKSETYMILKNNRRAELAYAAFVQRQASDGSTLQTD</sequence>
<reference evidence="1" key="1">
    <citation type="submission" date="2021-05" db="EMBL/GenBank/DDBJ databases">
        <authorList>
            <person name="Khan N."/>
        </authorList>
    </citation>
    <scope>NUCLEOTIDE SEQUENCE</scope>
</reference>
<evidence type="ECO:0000313" key="2">
    <source>
        <dbReference type="Proteomes" id="UP000693738"/>
    </source>
</evidence>
<protein>
    <submittedName>
        <fullName evidence="1">Uncharacterized protein</fullName>
    </submittedName>
</protein>
<proteinExistence type="predicted"/>
<comment type="caution">
    <text evidence="1">The sequence shown here is derived from an EMBL/GenBank/DDBJ whole genome shotgun (WGS) entry which is preliminary data.</text>
</comment>
<dbReference type="EMBL" id="CAJSTJ010000121">
    <property type="protein sequence ID" value="CAG7557964.1"/>
    <property type="molecule type" value="Genomic_DNA"/>
</dbReference>
<dbReference type="Proteomes" id="UP000693738">
    <property type="component" value="Unassembled WGS sequence"/>
</dbReference>
<gene>
    <name evidence="1" type="ORF">FEQUK3_LOCUS3694</name>
</gene>
<accession>A0A8J2NGU0</accession>
<evidence type="ECO:0000313" key="1">
    <source>
        <dbReference type="EMBL" id="CAG7557964.1"/>
    </source>
</evidence>
<organism evidence="1 2">
    <name type="scientific">Fusarium equiseti</name>
    <name type="common">Fusarium scirpi</name>
    <dbReference type="NCBI Taxonomy" id="61235"/>
    <lineage>
        <taxon>Eukaryota</taxon>
        <taxon>Fungi</taxon>
        <taxon>Dikarya</taxon>
        <taxon>Ascomycota</taxon>
        <taxon>Pezizomycotina</taxon>
        <taxon>Sordariomycetes</taxon>
        <taxon>Hypocreomycetidae</taxon>
        <taxon>Hypocreales</taxon>
        <taxon>Nectriaceae</taxon>
        <taxon>Fusarium</taxon>
        <taxon>Fusarium incarnatum-equiseti species complex</taxon>
    </lineage>
</organism>
<name>A0A8J2NGU0_FUSEQ</name>